<organism evidence="3 4">
    <name type="scientific">Pseudomonas extremaustralis</name>
    <dbReference type="NCBI Taxonomy" id="359110"/>
    <lineage>
        <taxon>Bacteria</taxon>
        <taxon>Pseudomonadati</taxon>
        <taxon>Pseudomonadota</taxon>
        <taxon>Gammaproteobacteria</taxon>
        <taxon>Pseudomonadales</taxon>
        <taxon>Pseudomonadaceae</taxon>
        <taxon>Pseudomonas</taxon>
    </lineage>
</organism>
<proteinExistence type="predicted"/>
<dbReference type="Proteomes" id="UP000317951">
    <property type="component" value="Unassembled WGS sequence"/>
</dbReference>
<name>A0A5C5QN33_9PSED</name>
<evidence type="ECO:0000313" key="2">
    <source>
        <dbReference type="EMBL" id="TWS00866.1"/>
    </source>
</evidence>
<accession>A0A5C5QN33</accession>
<dbReference type="AlphaFoldDB" id="A0A5C5QN33"/>
<dbReference type="EMBL" id="VFET01000002">
    <property type="protein sequence ID" value="TWS06726.1"/>
    <property type="molecule type" value="Genomic_DNA"/>
</dbReference>
<sequence length="59" mass="6680">MFAPANQTHFRLILKGLKYELKVLSLTGREAISQPFAFDIELVSEHPSFDLEALLHKPA</sequence>
<evidence type="ECO:0000313" key="1">
    <source>
        <dbReference type="EMBL" id="TWR98155.1"/>
    </source>
</evidence>
<feature type="non-terminal residue" evidence="3">
    <location>
        <position position="59"/>
    </location>
</feature>
<dbReference type="SUPFAM" id="SSF69279">
    <property type="entry name" value="Phage tail proteins"/>
    <property type="match status" value="1"/>
</dbReference>
<comment type="caution">
    <text evidence="3">The sequence shown here is derived from an EMBL/GenBank/DDBJ whole genome shotgun (WGS) entry which is preliminary data.</text>
</comment>
<dbReference type="EMBL" id="VFET01000035">
    <property type="protein sequence ID" value="TWS00866.1"/>
    <property type="molecule type" value="Genomic_DNA"/>
</dbReference>
<protein>
    <submittedName>
        <fullName evidence="3">Type VI secretion system tip protein VgrG</fullName>
    </submittedName>
</protein>
<dbReference type="EMBL" id="VFET01000047">
    <property type="protein sequence ID" value="TWR98155.1"/>
    <property type="molecule type" value="Genomic_DNA"/>
</dbReference>
<evidence type="ECO:0000313" key="4">
    <source>
        <dbReference type="Proteomes" id="UP000317951"/>
    </source>
</evidence>
<gene>
    <name evidence="3" type="ORF">FIV36_02105</name>
    <name evidence="2" type="ORF">FIV36_27455</name>
    <name evidence="1" type="ORF">FIV36_29895</name>
</gene>
<evidence type="ECO:0000313" key="3">
    <source>
        <dbReference type="EMBL" id="TWS06726.1"/>
    </source>
</evidence>
<reference evidence="3 4" key="1">
    <citation type="submission" date="2019-06" db="EMBL/GenBank/DDBJ databases">
        <title>Pseudomonas bimorpha sp. nov. isolated from bovine raw milk and skim milk concentrate.</title>
        <authorList>
            <person name="Hofmann K."/>
            <person name="Huptas C."/>
            <person name="Doll E."/>
            <person name="Scherer S."/>
            <person name="Wenning M."/>
        </authorList>
    </citation>
    <scope>NUCLEOTIDE SEQUENCE [LARGE SCALE GENOMIC DNA]</scope>
    <source>
        <strain evidence="3 4">DSM 17835</strain>
    </source>
</reference>
<dbReference type="Gene3D" id="2.30.110.50">
    <property type="match status" value="1"/>
</dbReference>
<dbReference type="RefSeq" id="WP_170245492.1">
    <property type="nucleotide sequence ID" value="NZ_UYXU01000037.1"/>
</dbReference>